<sequence length="50" mass="6098">MDLHHKRVEMLWNKRQKSKRDKNVTSMSRSFSSVFTCHMMKKKNVVLFNK</sequence>
<gene>
    <name evidence="1" type="primary">ORF165273</name>
    <name evidence="2" type="synonym">ORF165283</name>
</gene>
<dbReference type="EMBL" id="HACG01041567">
    <property type="protein sequence ID" value="CEK88432.1"/>
    <property type="molecule type" value="Transcribed_RNA"/>
</dbReference>
<name>A0A0B7B8P9_9EUPU</name>
<dbReference type="AlphaFoldDB" id="A0A0B7B8P9"/>
<dbReference type="EMBL" id="HACG01041565">
    <property type="protein sequence ID" value="CEK88430.1"/>
    <property type="molecule type" value="Transcribed_RNA"/>
</dbReference>
<accession>A0A0B7B8P9</accession>
<proteinExistence type="predicted"/>
<protein>
    <submittedName>
        <fullName evidence="1">Uncharacterized protein</fullName>
    </submittedName>
</protein>
<evidence type="ECO:0000313" key="2">
    <source>
        <dbReference type="EMBL" id="CEK88432.1"/>
    </source>
</evidence>
<evidence type="ECO:0000313" key="1">
    <source>
        <dbReference type="EMBL" id="CEK88430.1"/>
    </source>
</evidence>
<organism evidence="1">
    <name type="scientific">Arion vulgaris</name>
    <dbReference type="NCBI Taxonomy" id="1028688"/>
    <lineage>
        <taxon>Eukaryota</taxon>
        <taxon>Metazoa</taxon>
        <taxon>Spiralia</taxon>
        <taxon>Lophotrochozoa</taxon>
        <taxon>Mollusca</taxon>
        <taxon>Gastropoda</taxon>
        <taxon>Heterobranchia</taxon>
        <taxon>Euthyneura</taxon>
        <taxon>Panpulmonata</taxon>
        <taxon>Eupulmonata</taxon>
        <taxon>Stylommatophora</taxon>
        <taxon>Helicina</taxon>
        <taxon>Arionoidea</taxon>
        <taxon>Arionidae</taxon>
        <taxon>Arion</taxon>
    </lineage>
</organism>
<reference evidence="1" key="1">
    <citation type="submission" date="2014-12" db="EMBL/GenBank/DDBJ databases">
        <title>Insight into the proteome of Arion vulgaris.</title>
        <authorList>
            <person name="Aradska J."/>
            <person name="Bulat T."/>
            <person name="Smidak R."/>
            <person name="Sarate P."/>
            <person name="Gangsoo J."/>
            <person name="Sialana F."/>
            <person name="Bilban M."/>
            <person name="Lubec G."/>
        </authorList>
    </citation>
    <scope>NUCLEOTIDE SEQUENCE</scope>
    <source>
        <tissue evidence="1">Skin</tissue>
    </source>
</reference>